<gene>
    <name evidence="2" type="ORF">FNK824_LOCUS15485</name>
</gene>
<evidence type="ECO:0000313" key="3">
    <source>
        <dbReference type="Proteomes" id="UP000663874"/>
    </source>
</evidence>
<dbReference type="EMBL" id="CAJOBE010002247">
    <property type="protein sequence ID" value="CAF3809521.1"/>
    <property type="molecule type" value="Genomic_DNA"/>
</dbReference>
<keyword evidence="1" id="KW-0175">Coiled coil</keyword>
<protein>
    <submittedName>
        <fullName evidence="2">Uncharacterized protein</fullName>
    </submittedName>
</protein>
<evidence type="ECO:0000313" key="2">
    <source>
        <dbReference type="EMBL" id="CAF3809521.1"/>
    </source>
</evidence>
<reference evidence="2" key="1">
    <citation type="submission" date="2021-02" db="EMBL/GenBank/DDBJ databases">
        <authorList>
            <person name="Nowell W R."/>
        </authorList>
    </citation>
    <scope>NUCLEOTIDE SEQUENCE</scope>
</reference>
<feature type="coiled-coil region" evidence="1">
    <location>
        <begin position="30"/>
        <end position="57"/>
    </location>
</feature>
<name>A0A819BXP2_9BILA</name>
<dbReference type="Proteomes" id="UP000663874">
    <property type="component" value="Unassembled WGS sequence"/>
</dbReference>
<sequence>MPYDLTGTPCNIMLMMRIRNETIVDSHISVDLIHRRKEQLKREIQEIREKIAQCEVEMSIIQSHNTTNHT</sequence>
<organism evidence="2 3">
    <name type="scientific">Rotaria sordida</name>
    <dbReference type="NCBI Taxonomy" id="392033"/>
    <lineage>
        <taxon>Eukaryota</taxon>
        <taxon>Metazoa</taxon>
        <taxon>Spiralia</taxon>
        <taxon>Gnathifera</taxon>
        <taxon>Rotifera</taxon>
        <taxon>Eurotatoria</taxon>
        <taxon>Bdelloidea</taxon>
        <taxon>Philodinida</taxon>
        <taxon>Philodinidae</taxon>
        <taxon>Rotaria</taxon>
    </lineage>
</organism>
<evidence type="ECO:0000256" key="1">
    <source>
        <dbReference type="SAM" id="Coils"/>
    </source>
</evidence>
<comment type="caution">
    <text evidence="2">The sequence shown here is derived from an EMBL/GenBank/DDBJ whole genome shotgun (WGS) entry which is preliminary data.</text>
</comment>
<accession>A0A819BXP2</accession>
<proteinExistence type="predicted"/>
<dbReference type="AlphaFoldDB" id="A0A819BXP2"/>